<comment type="caution">
    <text evidence="1">The sequence shown here is derived from an EMBL/GenBank/DDBJ whole genome shotgun (WGS) entry which is preliminary data.</text>
</comment>
<evidence type="ECO:0000313" key="2">
    <source>
        <dbReference type="Proteomes" id="UP000019918"/>
    </source>
</evidence>
<dbReference type="Gene3D" id="3.30.450.400">
    <property type="entry name" value="Colicin M, catalytic domain"/>
    <property type="match status" value="1"/>
</dbReference>
<dbReference type="GO" id="GO:0042742">
    <property type="term" value="P:defense response to bacterium"/>
    <property type="evidence" value="ECO:0007669"/>
    <property type="project" value="InterPro"/>
</dbReference>
<keyword evidence="2" id="KW-1185">Reference proteome</keyword>
<dbReference type="Pfam" id="PF14859">
    <property type="entry name" value="Colicin_M"/>
    <property type="match status" value="1"/>
</dbReference>
<name>A0A014NSQ6_9GAMM</name>
<dbReference type="Proteomes" id="UP000019918">
    <property type="component" value="Unassembled WGS sequence"/>
</dbReference>
<dbReference type="AlphaFoldDB" id="A0A014NSQ6"/>
<dbReference type="PATRIC" id="fig|69222.5.peg.649"/>
<accession>A0A014NSQ6</accession>
<dbReference type="InterPro" id="IPR028056">
    <property type="entry name" value="Colicin_M"/>
</dbReference>
<dbReference type="OrthoDB" id="6778556at2"/>
<evidence type="ECO:0000313" key="1">
    <source>
        <dbReference type="EMBL" id="EXU76895.1"/>
    </source>
</evidence>
<proteinExistence type="predicted"/>
<evidence type="ECO:0008006" key="3">
    <source>
        <dbReference type="Google" id="ProtNLM"/>
    </source>
</evidence>
<gene>
    <name evidence="1" type="ORF">BG55_03105</name>
</gene>
<sequence length="273" mass="29900">MSNDMVVISPVVPGGNPDPSMMPSGGASGGSIVGGPPPQAQLAIDFQSGNYYNRALTALSKILKSTKFEVEKQKNAIIFLRDCIFLNKCMVEQPNNGTYIAQGWNSKQRLDMRLDQGIPTLGNNPYAIISALNNYLTGNGRGMSIDISTLALQFLKPNDIPGFNERMNSTGRPGQHNMTFSFPYNTAGTNVFMPYILGNITLQLDGVFTRNASGSWGFNGVIRAQVPDLYNFNASTHRSKTNEDLTTFGRWLGERFNGVPFEIQINGQTPVNF</sequence>
<dbReference type="EMBL" id="JFHN01000021">
    <property type="protein sequence ID" value="EXU76895.1"/>
    <property type="molecule type" value="Genomic_DNA"/>
</dbReference>
<organism evidence="1 2">
    <name type="scientific">Erwinia mallotivora</name>
    <dbReference type="NCBI Taxonomy" id="69222"/>
    <lineage>
        <taxon>Bacteria</taxon>
        <taxon>Pseudomonadati</taxon>
        <taxon>Pseudomonadota</taxon>
        <taxon>Gammaproteobacteria</taxon>
        <taxon>Enterobacterales</taxon>
        <taxon>Erwiniaceae</taxon>
        <taxon>Erwinia</taxon>
    </lineage>
</organism>
<dbReference type="STRING" id="69222.BG55_03105"/>
<protein>
    <recommendedName>
        <fullName evidence="3">Lipid II-degrading bacteriocin</fullName>
    </recommendedName>
</protein>
<reference evidence="1 2" key="1">
    <citation type="submission" date="2014-02" db="EMBL/GenBank/DDBJ databases">
        <title>Draft genome of Erwinia mallotivora strain BT-MARDI, a papaya dieback pathogen.</title>
        <authorList>
            <person name="Redzuan R."/>
            <person name="Abu Bakar N."/>
            <person name="Badrun R."/>
            <person name="Mohd Raih M.F."/>
            <person name="Rozano L."/>
            <person name="Mat Amin N."/>
        </authorList>
    </citation>
    <scope>NUCLEOTIDE SEQUENCE [LARGE SCALE GENOMIC DNA]</scope>
    <source>
        <strain evidence="1 2">BT-MARDI</strain>
    </source>
</reference>
<dbReference type="RefSeq" id="WP_052018659.1">
    <property type="nucleotide sequence ID" value="NZ_JFHN01000021.1"/>
</dbReference>